<sequence>MTNHIFDRQVPNGTTPTSEQPFHDFKLPDTKPPPYEDIVIITSPQPPLTPLGPPKLHILSATWGGVLVTPEIQLLIKESNSEPPSLSLNMHTIHTKLIPDPGIGVVKSLSLLYQYSDSLDIHLLNIPQFAPQISHTINHNDHFSDSTSTKKKKIPCGLPQVSFASVNSTAWKDPQGKVEILAVVYGMVKVENPSVLEEMGRFFRGERGQIRTTAEFFRASSVQAFVGPKNTWTVWFRLLGDGVGGKVRCVTGWGDGALEVP</sequence>
<reference evidence="2" key="1">
    <citation type="journal article" date="2023" name="Mol. Phylogenet. Evol.">
        <title>Genome-scale phylogeny and comparative genomics of the fungal order Sordariales.</title>
        <authorList>
            <person name="Hensen N."/>
            <person name="Bonometti L."/>
            <person name="Westerberg I."/>
            <person name="Brannstrom I.O."/>
            <person name="Guillou S."/>
            <person name="Cros-Aarteil S."/>
            <person name="Calhoun S."/>
            <person name="Haridas S."/>
            <person name="Kuo A."/>
            <person name="Mondo S."/>
            <person name="Pangilinan J."/>
            <person name="Riley R."/>
            <person name="LaButti K."/>
            <person name="Andreopoulos B."/>
            <person name="Lipzen A."/>
            <person name="Chen C."/>
            <person name="Yan M."/>
            <person name="Daum C."/>
            <person name="Ng V."/>
            <person name="Clum A."/>
            <person name="Steindorff A."/>
            <person name="Ohm R.A."/>
            <person name="Martin F."/>
            <person name="Silar P."/>
            <person name="Natvig D.O."/>
            <person name="Lalanne C."/>
            <person name="Gautier V."/>
            <person name="Ament-Velasquez S.L."/>
            <person name="Kruys A."/>
            <person name="Hutchinson M.I."/>
            <person name="Powell A.J."/>
            <person name="Barry K."/>
            <person name="Miller A.N."/>
            <person name="Grigoriev I.V."/>
            <person name="Debuchy R."/>
            <person name="Gladieux P."/>
            <person name="Hiltunen Thoren M."/>
            <person name="Johannesson H."/>
        </authorList>
    </citation>
    <scope>NUCLEOTIDE SEQUENCE</scope>
    <source>
        <strain evidence="2">CBS 990.96</strain>
    </source>
</reference>
<accession>A0AAN7GTA4</accession>
<protein>
    <submittedName>
        <fullName evidence="2">Uncharacterized protein</fullName>
    </submittedName>
</protein>
<evidence type="ECO:0000313" key="3">
    <source>
        <dbReference type="Proteomes" id="UP001301958"/>
    </source>
</evidence>
<dbReference type="AlphaFoldDB" id="A0AAN7GTA4"/>
<dbReference type="Proteomes" id="UP001301958">
    <property type="component" value="Unassembled WGS sequence"/>
</dbReference>
<organism evidence="2 3">
    <name type="scientific">Podospora fimiseda</name>
    <dbReference type="NCBI Taxonomy" id="252190"/>
    <lineage>
        <taxon>Eukaryota</taxon>
        <taxon>Fungi</taxon>
        <taxon>Dikarya</taxon>
        <taxon>Ascomycota</taxon>
        <taxon>Pezizomycotina</taxon>
        <taxon>Sordariomycetes</taxon>
        <taxon>Sordariomycetidae</taxon>
        <taxon>Sordariales</taxon>
        <taxon>Podosporaceae</taxon>
        <taxon>Podospora</taxon>
    </lineage>
</organism>
<name>A0AAN7GTA4_9PEZI</name>
<feature type="compositionally biased region" description="Polar residues" evidence="1">
    <location>
        <begin position="11"/>
        <end position="20"/>
    </location>
</feature>
<gene>
    <name evidence="2" type="ORF">QBC38DRAFT_424170</name>
</gene>
<dbReference type="EMBL" id="MU865404">
    <property type="protein sequence ID" value="KAK4224073.1"/>
    <property type="molecule type" value="Genomic_DNA"/>
</dbReference>
<evidence type="ECO:0000256" key="1">
    <source>
        <dbReference type="SAM" id="MobiDB-lite"/>
    </source>
</evidence>
<reference evidence="2" key="2">
    <citation type="submission" date="2023-05" db="EMBL/GenBank/DDBJ databases">
        <authorList>
            <consortium name="Lawrence Berkeley National Laboratory"/>
            <person name="Steindorff A."/>
            <person name="Hensen N."/>
            <person name="Bonometti L."/>
            <person name="Westerberg I."/>
            <person name="Brannstrom I.O."/>
            <person name="Guillou S."/>
            <person name="Cros-Aarteil S."/>
            <person name="Calhoun S."/>
            <person name="Haridas S."/>
            <person name="Kuo A."/>
            <person name="Mondo S."/>
            <person name="Pangilinan J."/>
            <person name="Riley R."/>
            <person name="Labutti K."/>
            <person name="Andreopoulos B."/>
            <person name="Lipzen A."/>
            <person name="Chen C."/>
            <person name="Yanf M."/>
            <person name="Daum C."/>
            <person name="Ng V."/>
            <person name="Clum A."/>
            <person name="Ohm R."/>
            <person name="Martin F."/>
            <person name="Silar P."/>
            <person name="Natvig D."/>
            <person name="Lalanne C."/>
            <person name="Gautier V."/>
            <person name="Ament-Velasquez S.L."/>
            <person name="Kruys A."/>
            <person name="Hutchinson M.I."/>
            <person name="Powell A.J."/>
            <person name="Barry K."/>
            <person name="Miller A.N."/>
            <person name="Grigoriev I.V."/>
            <person name="Debuchy R."/>
            <person name="Gladieux P."/>
            <person name="Thoren M.H."/>
            <person name="Johannesson H."/>
        </authorList>
    </citation>
    <scope>NUCLEOTIDE SEQUENCE</scope>
    <source>
        <strain evidence="2">CBS 990.96</strain>
    </source>
</reference>
<feature type="region of interest" description="Disordered" evidence="1">
    <location>
        <begin position="1"/>
        <end position="28"/>
    </location>
</feature>
<evidence type="ECO:0000313" key="2">
    <source>
        <dbReference type="EMBL" id="KAK4224073.1"/>
    </source>
</evidence>
<comment type="caution">
    <text evidence="2">The sequence shown here is derived from an EMBL/GenBank/DDBJ whole genome shotgun (WGS) entry which is preliminary data.</text>
</comment>
<proteinExistence type="predicted"/>
<keyword evidence="3" id="KW-1185">Reference proteome</keyword>